<dbReference type="CDD" id="cd02870">
    <property type="entry name" value="PseudoU_synth_RsuA_like"/>
    <property type="match status" value="1"/>
</dbReference>
<dbReference type="InterPro" id="IPR050343">
    <property type="entry name" value="RsuA_PseudoU_synthase"/>
</dbReference>
<evidence type="ECO:0000256" key="1">
    <source>
        <dbReference type="ARBA" id="ARBA00008348"/>
    </source>
</evidence>
<dbReference type="InterPro" id="IPR006145">
    <property type="entry name" value="PsdUridine_synth_RsuA/RluA"/>
</dbReference>
<evidence type="ECO:0000256" key="4">
    <source>
        <dbReference type="RuleBase" id="RU003887"/>
    </source>
</evidence>
<dbReference type="InterPro" id="IPR042092">
    <property type="entry name" value="PsdUridine_s_RsuA/RluB/E/F_cat"/>
</dbReference>
<dbReference type="Proteomes" id="UP000671879">
    <property type="component" value="Chromosome"/>
</dbReference>
<dbReference type="EC" id="5.4.99.-" evidence="4"/>
<dbReference type="Gene3D" id="3.10.290.10">
    <property type="entry name" value="RNA-binding S4 domain"/>
    <property type="match status" value="1"/>
</dbReference>
<evidence type="ECO:0000256" key="2">
    <source>
        <dbReference type="ARBA" id="ARBA00023235"/>
    </source>
</evidence>
<dbReference type="KEGG" id="aram:KAR29_03245"/>
<dbReference type="InterPro" id="IPR036986">
    <property type="entry name" value="S4_RNA-bd_sf"/>
</dbReference>
<dbReference type="InterPro" id="IPR002942">
    <property type="entry name" value="S4_RNA-bd"/>
</dbReference>
<dbReference type="FunFam" id="3.10.290.10:FF:000003">
    <property type="entry name" value="Pseudouridine synthase"/>
    <property type="match status" value="1"/>
</dbReference>
<comment type="similarity">
    <text evidence="1 4">Belongs to the pseudouridine synthase RsuA family.</text>
</comment>
<dbReference type="Pfam" id="PF01479">
    <property type="entry name" value="S4"/>
    <property type="match status" value="1"/>
</dbReference>
<feature type="domain" description="RNA-binding S4" evidence="5">
    <location>
        <begin position="8"/>
        <end position="69"/>
    </location>
</feature>
<proteinExistence type="inferred from homology"/>
<dbReference type="GO" id="GO:0000455">
    <property type="term" value="P:enzyme-directed rRNA pseudouridine synthesis"/>
    <property type="evidence" value="ECO:0007669"/>
    <property type="project" value="UniProtKB-ARBA"/>
</dbReference>
<accession>A0A9Q7ADT9</accession>
<dbReference type="CDD" id="cd00165">
    <property type="entry name" value="S4"/>
    <property type="match status" value="1"/>
</dbReference>
<dbReference type="InterPro" id="IPR020094">
    <property type="entry name" value="TruA/RsuA/RluB/E/F_N"/>
</dbReference>
<evidence type="ECO:0000259" key="5">
    <source>
        <dbReference type="SMART" id="SM00363"/>
    </source>
</evidence>
<dbReference type="SUPFAM" id="SSF55174">
    <property type="entry name" value="Alpha-L RNA-binding motif"/>
    <property type="match status" value="1"/>
</dbReference>
<dbReference type="EMBL" id="CP072943">
    <property type="protein sequence ID" value="QTX32943.1"/>
    <property type="molecule type" value="Genomic_DNA"/>
</dbReference>
<protein>
    <recommendedName>
        <fullName evidence="4">Pseudouridine synthase</fullName>
        <ecNumber evidence="4">5.4.99.-</ecNumber>
    </recommendedName>
</protein>
<reference evidence="7" key="1">
    <citation type="submission" date="2021-04" db="EMBL/GenBank/DDBJ databases">
        <title>A novel Synergistetes isolate from a pyrite-forming mixed culture.</title>
        <authorList>
            <person name="Bunk B."/>
            <person name="Sproer C."/>
            <person name="Spring S."/>
            <person name="Pester M."/>
        </authorList>
    </citation>
    <scope>NUCLEOTIDE SEQUENCE [LARGE SCALE GENOMIC DNA]</scope>
    <source>
        <strain evidence="7">J.5.4.2-T.3.5.2</strain>
    </source>
</reference>
<dbReference type="Gene3D" id="3.30.70.580">
    <property type="entry name" value="Pseudouridine synthase I, catalytic domain, N-terminal subdomain"/>
    <property type="match status" value="1"/>
</dbReference>
<keyword evidence="2 4" id="KW-0413">Isomerase</keyword>
<organism evidence="6 7">
    <name type="scientific">Aminithiophilus ramosus</name>
    <dbReference type="NCBI Taxonomy" id="3029084"/>
    <lineage>
        <taxon>Bacteria</taxon>
        <taxon>Thermotogati</taxon>
        <taxon>Synergistota</taxon>
        <taxon>Synergistia</taxon>
        <taxon>Synergistales</taxon>
        <taxon>Aminithiophilaceae</taxon>
        <taxon>Aminithiophilus</taxon>
    </lineage>
</organism>
<dbReference type="SUPFAM" id="SSF55120">
    <property type="entry name" value="Pseudouridine synthase"/>
    <property type="match status" value="1"/>
</dbReference>
<dbReference type="InterPro" id="IPR020103">
    <property type="entry name" value="PsdUridine_synth_cat_dom_sf"/>
</dbReference>
<dbReference type="Pfam" id="PF00849">
    <property type="entry name" value="PseudoU_synth_2"/>
    <property type="match status" value="1"/>
</dbReference>
<dbReference type="GO" id="GO:0120159">
    <property type="term" value="F:rRNA pseudouridine synthase activity"/>
    <property type="evidence" value="ECO:0007669"/>
    <property type="project" value="UniProtKB-ARBA"/>
</dbReference>
<dbReference type="InterPro" id="IPR018496">
    <property type="entry name" value="PsdUridine_synth_RsuA/RluB_CS"/>
</dbReference>
<evidence type="ECO:0000256" key="3">
    <source>
        <dbReference type="PROSITE-ProRule" id="PRU00182"/>
    </source>
</evidence>
<gene>
    <name evidence="6" type="ORF">KAR29_03245</name>
</gene>
<dbReference type="RefSeq" id="WP_274374208.1">
    <property type="nucleotide sequence ID" value="NZ_CP072943.1"/>
</dbReference>
<dbReference type="NCBIfam" id="TIGR00093">
    <property type="entry name" value="pseudouridine synthase"/>
    <property type="match status" value="1"/>
</dbReference>
<dbReference type="PROSITE" id="PS01149">
    <property type="entry name" value="PSI_RSU"/>
    <property type="match status" value="1"/>
</dbReference>
<sequence>MTTEIEGERLNRYLARCGLGSRRNVETLIFSGRVCVDGQRAHSPGERVVEGSRVTFDGRSLFPLDSLYLALNKPRGVVCAVSDPFDRTVVDLLPEVFAGRRPFPVGRLDRESEGLLLMTNDGDFAHRILHPRFGVVKRYEVRLDRALPDLLLSRWRRGLRLDGRLVVPHAVERLPEEDRGLSLSLNEGLKREIRRMAEQLGFRVLSLRRCAIGGLVLEHLRLGDFLEVDGSNLWQMIKSGGIV</sequence>
<dbReference type="GO" id="GO:0003723">
    <property type="term" value="F:RNA binding"/>
    <property type="evidence" value="ECO:0007669"/>
    <property type="project" value="UniProtKB-KW"/>
</dbReference>
<evidence type="ECO:0000313" key="6">
    <source>
        <dbReference type="EMBL" id="QTX32943.1"/>
    </source>
</evidence>
<keyword evidence="3" id="KW-0694">RNA-binding</keyword>
<dbReference type="InterPro" id="IPR000748">
    <property type="entry name" value="PsdUridine_synth_RsuA/RluB/E/F"/>
</dbReference>
<keyword evidence="7" id="KW-1185">Reference proteome</keyword>
<dbReference type="PANTHER" id="PTHR47683:SF2">
    <property type="entry name" value="RNA-BINDING S4 DOMAIN-CONTAINING PROTEIN"/>
    <property type="match status" value="1"/>
</dbReference>
<dbReference type="SMART" id="SM00363">
    <property type="entry name" value="S4"/>
    <property type="match status" value="1"/>
</dbReference>
<dbReference type="Gene3D" id="3.30.70.1560">
    <property type="entry name" value="Alpha-L RNA-binding motif"/>
    <property type="match status" value="1"/>
</dbReference>
<name>A0A9Q7ADT9_9BACT</name>
<dbReference type="PANTHER" id="PTHR47683">
    <property type="entry name" value="PSEUDOURIDINE SYNTHASE FAMILY PROTEIN-RELATED"/>
    <property type="match status" value="1"/>
</dbReference>
<evidence type="ECO:0000313" key="7">
    <source>
        <dbReference type="Proteomes" id="UP000671879"/>
    </source>
</evidence>
<dbReference type="PROSITE" id="PS50889">
    <property type="entry name" value="S4"/>
    <property type="match status" value="1"/>
</dbReference>
<dbReference type="AlphaFoldDB" id="A0A9Q7ADT9"/>